<reference evidence="5 6" key="1">
    <citation type="submission" date="2013-04" db="EMBL/GenBank/DDBJ databases">
        <title>The Genome Sequence of Parabacteroides goldsteinii DSM 19448.</title>
        <authorList>
            <consortium name="The Broad Institute Genomics Platform"/>
            <person name="Earl A."/>
            <person name="Ward D."/>
            <person name="Feldgarden M."/>
            <person name="Gevers D."/>
            <person name="Martens E."/>
            <person name="Sakamoto M."/>
            <person name="Benno Y."/>
            <person name="Song Y."/>
            <person name="Liu C."/>
            <person name="Lee J."/>
            <person name="Bolanos M."/>
            <person name="Vaisanen M.L."/>
            <person name="Finegold S.M."/>
            <person name="Walker B."/>
            <person name="Young S."/>
            <person name="Zeng Q."/>
            <person name="Gargeya S."/>
            <person name="Fitzgerald M."/>
            <person name="Haas B."/>
            <person name="Abouelleil A."/>
            <person name="Allen A.W."/>
            <person name="Alvarado L."/>
            <person name="Arachchi H.M."/>
            <person name="Berlin A.M."/>
            <person name="Chapman S.B."/>
            <person name="Gainer-Dewar J."/>
            <person name="Goldberg J."/>
            <person name="Griggs A."/>
            <person name="Gujja S."/>
            <person name="Hansen M."/>
            <person name="Howarth C."/>
            <person name="Imamovic A."/>
            <person name="Ireland A."/>
            <person name="Larimer J."/>
            <person name="McCowan C."/>
            <person name="Murphy C."/>
            <person name="Pearson M."/>
            <person name="Poon T.W."/>
            <person name="Priest M."/>
            <person name="Roberts A."/>
            <person name="Saif S."/>
            <person name="Shea T."/>
            <person name="Sisk P."/>
            <person name="Sykes S."/>
            <person name="Wortman J."/>
            <person name="Nusbaum C."/>
            <person name="Birren B."/>
        </authorList>
    </citation>
    <scope>NUCLEOTIDE SEQUENCE [LARGE SCALE GENOMIC DNA]</scope>
    <source>
        <strain evidence="5 6">DSM 19448</strain>
    </source>
</reference>
<dbReference type="Pfam" id="PF00132">
    <property type="entry name" value="Hexapep"/>
    <property type="match status" value="1"/>
</dbReference>
<dbReference type="Gene3D" id="2.160.10.10">
    <property type="entry name" value="Hexapeptide repeat proteins"/>
    <property type="match status" value="1"/>
</dbReference>
<dbReference type="EMBL" id="AQHV01000021">
    <property type="protein sequence ID" value="KKB48757.1"/>
    <property type="molecule type" value="Genomic_DNA"/>
</dbReference>
<dbReference type="InterPro" id="IPR011004">
    <property type="entry name" value="Trimer_LpxA-like_sf"/>
</dbReference>
<dbReference type="PANTHER" id="PTHR43017:SF1">
    <property type="entry name" value="ACETYLTRANSFERASE YJL218W-RELATED"/>
    <property type="match status" value="1"/>
</dbReference>
<dbReference type="SUPFAM" id="SSF51161">
    <property type="entry name" value="Trimeric LpxA-like enzymes"/>
    <property type="match status" value="1"/>
</dbReference>
<organism evidence="5 6">
    <name type="scientific">Parabacteroides goldsteinii DSM 19448 = WAL 12034</name>
    <dbReference type="NCBI Taxonomy" id="927665"/>
    <lineage>
        <taxon>Bacteria</taxon>
        <taxon>Pseudomonadati</taxon>
        <taxon>Bacteroidota</taxon>
        <taxon>Bacteroidia</taxon>
        <taxon>Bacteroidales</taxon>
        <taxon>Tannerellaceae</taxon>
        <taxon>Parabacteroides</taxon>
    </lineage>
</organism>
<keyword evidence="2" id="KW-0677">Repeat</keyword>
<keyword evidence="1 4" id="KW-0808">Transferase</keyword>
<evidence type="ECO:0000313" key="5">
    <source>
        <dbReference type="EMBL" id="KKB48757.1"/>
    </source>
</evidence>
<dbReference type="Proteomes" id="UP000033047">
    <property type="component" value="Unassembled WGS sequence"/>
</dbReference>
<dbReference type="AlphaFoldDB" id="A0A0F5IUA5"/>
<evidence type="ECO:0000256" key="4">
    <source>
        <dbReference type="RuleBase" id="RU367021"/>
    </source>
</evidence>
<dbReference type="HOGENOM" id="CLU_051638_12_3_10"/>
<accession>A0A0F5IUA5</accession>
<dbReference type="EC" id="2.3.1.-" evidence="4"/>
<comment type="similarity">
    <text evidence="4">Belongs to the transferase hexapeptide repeat family.</text>
</comment>
<gene>
    <name evidence="5" type="ORF">HMPREF1535_03986</name>
</gene>
<dbReference type="STRING" id="927665.HMPREF1535_03986"/>
<evidence type="ECO:0000313" key="6">
    <source>
        <dbReference type="Proteomes" id="UP000033047"/>
    </source>
</evidence>
<protein>
    <recommendedName>
        <fullName evidence="4">Acetyltransferase</fullName>
        <ecNumber evidence="4">2.3.1.-</ecNumber>
    </recommendedName>
</protein>
<dbReference type="InterPro" id="IPR001451">
    <property type="entry name" value="Hexapep"/>
</dbReference>
<evidence type="ECO:0000256" key="3">
    <source>
        <dbReference type="ARBA" id="ARBA00023315"/>
    </source>
</evidence>
<dbReference type="PANTHER" id="PTHR43017">
    <property type="entry name" value="GALACTOSIDE O-ACETYLTRANSFERASE"/>
    <property type="match status" value="1"/>
</dbReference>
<dbReference type="GO" id="GO:0008870">
    <property type="term" value="F:galactoside O-acetyltransferase activity"/>
    <property type="evidence" value="ECO:0007669"/>
    <property type="project" value="TreeGrafter"/>
</dbReference>
<dbReference type="PATRIC" id="fig|927665.4.peg.4096"/>
<keyword evidence="3 4" id="KW-0012">Acyltransferase</keyword>
<dbReference type="InterPro" id="IPR018357">
    <property type="entry name" value="Hexapep_transf_CS"/>
</dbReference>
<evidence type="ECO:0000256" key="1">
    <source>
        <dbReference type="ARBA" id="ARBA00022679"/>
    </source>
</evidence>
<comment type="caution">
    <text evidence="5">The sequence shown here is derived from an EMBL/GenBank/DDBJ whole genome shotgun (WGS) entry which is preliminary data.</text>
</comment>
<dbReference type="InterPro" id="IPR039369">
    <property type="entry name" value="LacA-like"/>
</dbReference>
<name>A0A0F5IUA5_9BACT</name>
<dbReference type="RefSeq" id="WP_046147195.1">
    <property type="nucleotide sequence ID" value="NZ_KQ033913.1"/>
</dbReference>
<dbReference type="PROSITE" id="PS00101">
    <property type="entry name" value="HEXAPEP_TRANSFERASES"/>
    <property type="match status" value="1"/>
</dbReference>
<evidence type="ECO:0000256" key="2">
    <source>
        <dbReference type="ARBA" id="ARBA00022737"/>
    </source>
</evidence>
<sequence length="182" mass="20118">MIKSLLRNILFHLRGYETTEELIKRGMTVGSGFKRMAHVMIDPGHSWLITIGNNVTLAPRVHLLAHDASPQAWRKVTRIGRVVIGNNVFIGADTVVLPGVSIGDNVVVGAGSVVSRDIPSNSLAAGCPARVISNIDTYLSKVDTINMKFDESYLFPNITSYKKAEMNAYLEKHKYALLVRKR</sequence>
<proteinExistence type="inferred from homology"/>